<dbReference type="GeneID" id="303559958"/>
<dbReference type="Proteomes" id="UP001055437">
    <property type="component" value="Chromosome"/>
</dbReference>
<feature type="transmembrane region" description="Helical" evidence="1">
    <location>
        <begin position="28"/>
        <end position="50"/>
    </location>
</feature>
<reference evidence="3" key="1">
    <citation type="submission" date="2022-06" db="EMBL/GenBank/DDBJ databases">
        <authorList>
            <person name="Holder M.E."/>
            <person name="Ajami N.J."/>
            <person name="Petrosino J.F."/>
        </authorList>
    </citation>
    <scope>NUCLEOTIDE SEQUENCE</scope>
    <source>
        <strain evidence="3">RMA 8861</strain>
    </source>
</reference>
<evidence type="ECO:0000313" key="3">
    <source>
        <dbReference type="EMBL" id="USS00362.1"/>
    </source>
</evidence>
<keyword evidence="4" id="KW-1185">Reference proteome</keyword>
<keyword evidence="1" id="KW-0812">Transmembrane</keyword>
<protein>
    <submittedName>
        <fullName evidence="3">C39 family peptidase</fullName>
    </submittedName>
</protein>
<dbReference type="Pfam" id="PF13529">
    <property type="entry name" value="Peptidase_C39_2"/>
    <property type="match status" value="1"/>
</dbReference>
<dbReference type="EMBL" id="CP099799">
    <property type="protein sequence ID" value="USS00362.1"/>
    <property type="molecule type" value="Genomic_DNA"/>
</dbReference>
<dbReference type="InterPro" id="IPR039564">
    <property type="entry name" value="Peptidase_C39-like"/>
</dbReference>
<keyword evidence="1" id="KW-1133">Transmembrane helix</keyword>
<evidence type="ECO:0000259" key="2">
    <source>
        <dbReference type="Pfam" id="PF13529"/>
    </source>
</evidence>
<name>A0ABY5B151_CLOSE</name>
<gene>
    <name evidence="3" type="ORF">NH397_12825</name>
</gene>
<organism evidence="3 4">
    <name type="scientific">Clostridium septicum</name>
    <dbReference type="NCBI Taxonomy" id="1504"/>
    <lineage>
        <taxon>Bacteria</taxon>
        <taxon>Bacillati</taxon>
        <taxon>Bacillota</taxon>
        <taxon>Clostridia</taxon>
        <taxon>Eubacteriales</taxon>
        <taxon>Clostridiaceae</taxon>
        <taxon>Clostridium</taxon>
    </lineage>
</organism>
<accession>A0ABY5B151</accession>
<sequence length="328" mass="37005">MDNSRKITNKSIKEIKMRKRKRRKFKRIIGSIAILLAVYMGYGVFNSIFYNEDLEKEKKVEEINKVVKVEKSEKPEQPKQPEEVDYLSKIPEEIKNSNDLMIQKLLQKANDNQKVAMMLSDIKSYPKQLLELASKKDEVIDFVANYPNHKKSKGENISIIKDYKKGEIPLFIQWDERWGYENYGSEFIAINGCGPTSLAMVAVGLTGNTHINPKVVSDSSEKNGYLVEGVGSDWKLMTEGAIEFGVNGRELPLSADAIISTLQSGQPIIASMAPGVFTTTGHYIVLTGVDSNNKIIVNDPDSKIKSKQAWDLDVFMRETDNLWAFTAI</sequence>
<proteinExistence type="predicted"/>
<keyword evidence="1" id="KW-0472">Membrane</keyword>
<dbReference type="Gene3D" id="3.90.70.10">
    <property type="entry name" value="Cysteine proteinases"/>
    <property type="match status" value="1"/>
</dbReference>
<evidence type="ECO:0000313" key="4">
    <source>
        <dbReference type="Proteomes" id="UP001055437"/>
    </source>
</evidence>
<dbReference type="RefSeq" id="WP_227909576.1">
    <property type="nucleotide sequence ID" value="NZ_CABMIZ010000011.1"/>
</dbReference>
<evidence type="ECO:0000256" key="1">
    <source>
        <dbReference type="SAM" id="Phobius"/>
    </source>
</evidence>
<feature type="domain" description="Peptidase C39-like" evidence="2">
    <location>
        <begin position="167"/>
        <end position="300"/>
    </location>
</feature>